<dbReference type="EMBL" id="CP124535">
    <property type="protein sequence ID" value="WGV15526.1"/>
    <property type="molecule type" value="Genomic_DNA"/>
</dbReference>
<keyword evidence="1" id="KW-1133">Transmembrane helix</keyword>
<feature type="transmembrane region" description="Helical" evidence="1">
    <location>
        <begin position="958"/>
        <end position="977"/>
    </location>
</feature>
<protein>
    <submittedName>
        <fullName evidence="2">Efflux RND transporter permease subunit</fullName>
    </submittedName>
</protein>
<sequence>MRGLNLSLLSVRNPAVTLFAIIVAMAAGALAYLNMGRAEDPTFTIKTMVVTAVWPGATADQMQNLVAEPIEKRIQELPQLDYVRTFSRAGATVLQVQLQDNVREEVPEVWYQIRKKVNDLRPNLPQGVIGPFFNDEYGDVFSAIYMVTGEGLGRAELKAYAEKLRTRLLAVEDAAKVALIGEVEERVFVEISHSRLATLGISPQSIFDAIGQQNAMAATGSIQTAADEVQVRITGDLGNLAALRDLAIPAGSATLRLGDIATVRRGYEDPAAYLAFFNGQPTVAVGVAMADGANVVQLGARLAAEVDAFRADLPLGVEVTQSSDQAAIVEDAFGEFITAFIEALVIVLIVSFVTLGWRTGIVVALSVPVVLAIVFVIMQAMGLNFDRITLGALIIALGLLVDDAIIAVEMMVVKIEQGYDRIAAASAAWSSTAFPMLTGTLVTAAGFLPVGLAQSTSGEYAGNIFWVVGIALIVSWFVAVIVTPYLGLTLLPPPKPGGHHAAYDSRLYRGLRTGVTAAMRARWWVIGATVAALVATGVGMGFVQQQFFPNSARAELFIETRMPEGSSIEATTKAALAAEALVRDDPDVRFVSTYVGAGAPRFFFALNPALPNPSFAMTVVMAKNSAARDRLRAKIDAAVAAGAVPEARIRVDQIVFGPPVGFPVQFRVIGPDPAEVRRIATEVRAVMVANPRAIEPQFDWNEQAKTLELRLDQDRIRALGLNTQDVSNTLQTLLSGLKVTEYREGTELIDVIVRAPQEERTDPSRIAELTVLLPSGAAVPLSQLAEISYGYEEPILWRRNRDMALTVRADVPPSVQAPTVTAELLPALQPLIDALPPGYRIETGGAVEESAKANAALFKIFPLMFIVMLSLLMLQLRSFSKLFLVFLTAPLGAIGAVAALLIFNAPFGFVALLGVIALAGMIMRNTVILVDQIDQDLAAGAAPWEAIIESTVRRARPVVLTALAAILAMIPLARSIFWGPMAMSIMGGLIVATVLTLFFLPALYAAWFRVRPTPQKEPKANEPIGPPLLALRLAGE</sequence>
<proteinExistence type="predicted"/>
<keyword evidence="1" id="KW-0812">Transmembrane</keyword>
<dbReference type="PRINTS" id="PR00702">
    <property type="entry name" value="ACRIFLAVINRP"/>
</dbReference>
<evidence type="ECO:0000313" key="3">
    <source>
        <dbReference type="Proteomes" id="UP001230978"/>
    </source>
</evidence>
<evidence type="ECO:0000256" key="1">
    <source>
        <dbReference type="SAM" id="Phobius"/>
    </source>
</evidence>
<reference evidence="2 3" key="1">
    <citation type="submission" date="2023-04" db="EMBL/GenBank/DDBJ databases">
        <title>YMD61, complete Genome.</title>
        <authorList>
            <person name="Zhang J."/>
        </authorList>
    </citation>
    <scope>NUCLEOTIDE SEQUENCE [LARGE SCALE GENOMIC DNA]</scope>
    <source>
        <strain evidence="2 3">YMD61</strain>
    </source>
</reference>
<gene>
    <name evidence="2" type="ORF">QF092_14840</name>
</gene>
<dbReference type="Gene3D" id="3.30.70.1440">
    <property type="entry name" value="Multidrug efflux transporter AcrB pore domain"/>
    <property type="match status" value="1"/>
</dbReference>
<feature type="transmembrane region" description="Helical" evidence="1">
    <location>
        <begin position="983"/>
        <end position="1007"/>
    </location>
</feature>
<feature type="transmembrane region" description="Helical" evidence="1">
    <location>
        <begin position="336"/>
        <end position="355"/>
    </location>
</feature>
<feature type="transmembrane region" description="Helical" evidence="1">
    <location>
        <begin position="388"/>
        <end position="412"/>
    </location>
</feature>
<accession>A0ABY8Q3Y4</accession>
<dbReference type="InterPro" id="IPR027463">
    <property type="entry name" value="AcrB_DN_DC_subdom"/>
</dbReference>
<organism evidence="2 3">
    <name type="scientific">Fuscovulum ytuae</name>
    <dbReference type="NCBI Taxonomy" id="3042299"/>
    <lineage>
        <taxon>Bacteria</taxon>
        <taxon>Pseudomonadati</taxon>
        <taxon>Pseudomonadota</taxon>
        <taxon>Alphaproteobacteria</taxon>
        <taxon>Rhodobacterales</taxon>
        <taxon>Paracoccaceae</taxon>
        <taxon>Fuscovulum</taxon>
    </lineage>
</organism>
<feature type="transmembrane region" description="Helical" evidence="1">
    <location>
        <begin position="433"/>
        <end position="452"/>
    </location>
</feature>
<dbReference type="SUPFAM" id="SSF82693">
    <property type="entry name" value="Multidrug efflux transporter AcrB pore domain, PN1, PN2, PC1 and PC2 subdomains"/>
    <property type="match status" value="3"/>
</dbReference>
<feature type="transmembrane region" description="Helical" evidence="1">
    <location>
        <begin position="521"/>
        <end position="543"/>
    </location>
</feature>
<dbReference type="RefSeq" id="WP_281464983.1">
    <property type="nucleotide sequence ID" value="NZ_CP124535.1"/>
</dbReference>
<dbReference type="Gene3D" id="1.20.1640.10">
    <property type="entry name" value="Multidrug efflux transporter AcrB transmembrane domain"/>
    <property type="match status" value="2"/>
</dbReference>
<dbReference type="PANTHER" id="PTHR32063:SF18">
    <property type="entry name" value="CATION EFFLUX SYSTEM PROTEIN"/>
    <property type="match status" value="1"/>
</dbReference>
<feature type="transmembrane region" description="Helical" evidence="1">
    <location>
        <begin position="464"/>
        <end position="486"/>
    </location>
</feature>
<name>A0ABY8Q3Y4_9RHOB</name>
<keyword evidence="3" id="KW-1185">Reference proteome</keyword>
<dbReference type="SUPFAM" id="SSF82714">
    <property type="entry name" value="Multidrug efflux transporter AcrB TolC docking domain, DN and DC subdomains"/>
    <property type="match status" value="2"/>
</dbReference>
<feature type="transmembrane region" description="Helical" evidence="1">
    <location>
        <begin position="362"/>
        <end position="382"/>
    </location>
</feature>
<feature type="transmembrane region" description="Helical" evidence="1">
    <location>
        <begin position="856"/>
        <end position="876"/>
    </location>
</feature>
<dbReference type="Pfam" id="PF00873">
    <property type="entry name" value="ACR_tran"/>
    <property type="match status" value="1"/>
</dbReference>
<dbReference type="InterPro" id="IPR001036">
    <property type="entry name" value="Acrflvin-R"/>
</dbReference>
<evidence type="ECO:0000313" key="2">
    <source>
        <dbReference type="EMBL" id="WGV15526.1"/>
    </source>
</evidence>
<keyword evidence="1" id="KW-0472">Membrane</keyword>
<dbReference type="Gene3D" id="3.30.70.1320">
    <property type="entry name" value="Multidrug efflux transporter AcrB pore domain like"/>
    <property type="match status" value="1"/>
</dbReference>
<dbReference type="Gene3D" id="3.30.2090.10">
    <property type="entry name" value="Multidrug efflux transporter AcrB TolC docking domain, DN and DC subdomains"/>
    <property type="match status" value="2"/>
</dbReference>
<dbReference type="SUPFAM" id="SSF82866">
    <property type="entry name" value="Multidrug efflux transporter AcrB transmembrane domain"/>
    <property type="match status" value="2"/>
</dbReference>
<dbReference type="Gene3D" id="3.30.70.1430">
    <property type="entry name" value="Multidrug efflux transporter AcrB pore domain"/>
    <property type="match status" value="2"/>
</dbReference>
<dbReference type="Proteomes" id="UP001230978">
    <property type="component" value="Chromosome"/>
</dbReference>
<dbReference type="PANTHER" id="PTHR32063">
    <property type="match status" value="1"/>
</dbReference>